<dbReference type="GO" id="GO:0016616">
    <property type="term" value="F:oxidoreductase activity, acting on the CH-OH group of donors, NAD or NADP as acceptor"/>
    <property type="evidence" value="ECO:0007669"/>
    <property type="project" value="TreeGrafter"/>
</dbReference>
<dbReference type="InterPro" id="IPR036291">
    <property type="entry name" value="NAD(P)-bd_dom_sf"/>
</dbReference>
<dbReference type="AlphaFoldDB" id="A0A0D2JFR0"/>
<accession>A0A0D2JFR0</accession>
<evidence type="ECO:0000256" key="2">
    <source>
        <dbReference type="ARBA" id="ARBA00023002"/>
    </source>
</evidence>
<dbReference type="VEuPathDB" id="FungiDB:Z520_12278"/>
<keyword evidence="2" id="KW-0560">Oxidoreductase</keyword>
<sequence length="236" mass="25167">MAYLKIGTVDPNYPAVSNPCNGDTVHVSSLFSLVGRTALITGGNGGIGGYMARGMAEAGADIIIFKIPGEQSTFPDELGKQTGRKVHVYECDLGDSEAIRAAVAKVLEDGLTVDILCNVAGISGEFVQVLDENDDHRGKVAQIHYHAPYVLSQLIGHHMASRQKGGKIINISSIAAFRPQTRFSTYGPMKAALSHLTETLATEFARYNIQVNDLVPGCVTDPSLFLDTESSTADAL</sequence>
<evidence type="ECO:0000256" key="1">
    <source>
        <dbReference type="ARBA" id="ARBA00006484"/>
    </source>
</evidence>
<dbReference type="EMBL" id="KN848113">
    <property type="protein sequence ID" value="KIX92007.1"/>
    <property type="molecule type" value="Genomic_DNA"/>
</dbReference>
<organism evidence="4 5">
    <name type="scientific">Fonsecaea multimorphosa CBS 102226</name>
    <dbReference type="NCBI Taxonomy" id="1442371"/>
    <lineage>
        <taxon>Eukaryota</taxon>
        <taxon>Fungi</taxon>
        <taxon>Dikarya</taxon>
        <taxon>Ascomycota</taxon>
        <taxon>Pezizomycotina</taxon>
        <taxon>Eurotiomycetes</taxon>
        <taxon>Chaetothyriomycetidae</taxon>
        <taxon>Chaetothyriales</taxon>
        <taxon>Herpotrichiellaceae</taxon>
        <taxon>Fonsecaea</taxon>
    </lineage>
</organism>
<dbReference type="SUPFAM" id="SSF51735">
    <property type="entry name" value="NAD(P)-binding Rossmann-fold domains"/>
    <property type="match status" value="1"/>
</dbReference>
<evidence type="ECO:0000313" key="4">
    <source>
        <dbReference type="EMBL" id="KIX92007.1"/>
    </source>
</evidence>
<dbReference type="Pfam" id="PF00106">
    <property type="entry name" value="adh_short"/>
    <property type="match status" value="1"/>
</dbReference>
<dbReference type="PANTHER" id="PTHR42760:SF115">
    <property type="entry name" value="3-OXOACYL-[ACYL-CARRIER-PROTEIN] REDUCTASE FABG"/>
    <property type="match status" value="1"/>
</dbReference>
<evidence type="ECO:0000313" key="5">
    <source>
        <dbReference type="Proteomes" id="UP000053411"/>
    </source>
</evidence>
<proteinExistence type="inferred from homology"/>
<gene>
    <name evidence="4" type="ORF">Z520_12278</name>
</gene>
<dbReference type="STRING" id="1442371.A0A0D2JFR0"/>
<dbReference type="RefSeq" id="XP_016626130.1">
    <property type="nucleotide sequence ID" value="XM_016782764.1"/>
</dbReference>
<dbReference type="PANTHER" id="PTHR42760">
    <property type="entry name" value="SHORT-CHAIN DEHYDROGENASES/REDUCTASES FAMILY MEMBER"/>
    <property type="match status" value="1"/>
</dbReference>
<name>A0A0D2JFR0_9EURO</name>
<dbReference type="PRINTS" id="PR00081">
    <property type="entry name" value="GDHRDH"/>
</dbReference>
<reference evidence="4 5" key="1">
    <citation type="submission" date="2015-01" db="EMBL/GenBank/DDBJ databases">
        <title>The Genome Sequence of Fonsecaea multimorphosa CBS 102226.</title>
        <authorList>
            <consortium name="The Broad Institute Genomics Platform"/>
            <person name="Cuomo C."/>
            <person name="de Hoog S."/>
            <person name="Gorbushina A."/>
            <person name="Stielow B."/>
            <person name="Teixiera M."/>
            <person name="Abouelleil A."/>
            <person name="Chapman S.B."/>
            <person name="Priest M."/>
            <person name="Young S.K."/>
            <person name="Wortman J."/>
            <person name="Nusbaum C."/>
            <person name="Birren B."/>
        </authorList>
    </citation>
    <scope>NUCLEOTIDE SEQUENCE [LARGE SCALE GENOMIC DNA]</scope>
    <source>
        <strain evidence="4 5">CBS 102226</strain>
    </source>
</reference>
<dbReference type="PRINTS" id="PR00080">
    <property type="entry name" value="SDRFAMILY"/>
</dbReference>
<protein>
    <submittedName>
        <fullName evidence="4">Uncharacterized protein</fullName>
    </submittedName>
</protein>
<dbReference type="OrthoDB" id="37659at2759"/>
<dbReference type="GeneID" id="27718024"/>
<dbReference type="Proteomes" id="UP000053411">
    <property type="component" value="Unassembled WGS sequence"/>
</dbReference>
<evidence type="ECO:0000256" key="3">
    <source>
        <dbReference type="RuleBase" id="RU000363"/>
    </source>
</evidence>
<keyword evidence="5" id="KW-1185">Reference proteome</keyword>
<dbReference type="Gene3D" id="3.40.50.720">
    <property type="entry name" value="NAD(P)-binding Rossmann-like Domain"/>
    <property type="match status" value="1"/>
</dbReference>
<dbReference type="InterPro" id="IPR002347">
    <property type="entry name" value="SDR_fam"/>
</dbReference>
<comment type="similarity">
    <text evidence="1 3">Belongs to the short-chain dehydrogenases/reductases (SDR) family.</text>
</comment>